<keyword evidence="4" id="KW-0676">Redox-active center</keyword>
<evidence type="ECO:0000313" key="7">
    <source>
        <dbReference type="EMBL" id="WQD36779.1"/>
    </source>
</evidence>
<keyword evidence="5" id="KW-0732">Signal</keyword>
<organism evidence="7 8">
    <name type="scientific">Niabella yanshanensis</name>
    <dbReference type="NCBI Taxonomy" id="577386"/>
    <lineage>
        <taxon>Bacteria</taxon>
        <taxon>Pseudomonadati</taxon>
        <taxon>Bacteroidota</taxon>
        <taxon>Chitinophagia</taxon>
        <taxon>Chitinophagales</taxon>
        <taxon>Chitinophagaceae</taxon>
        <taxon>Niabella</taxon>
    </lineage>
</organism>
<feature type="domain" description="Thioredoxin" evidence="6">
    <location>
        <begin position="27"/>
        <end position="153"/>
    </location>
</feature>
<evidence type="ECO:0000256" key="4">
    <source>
        <dbReference type="ARBA" id="ARBA00023284"/>
    </source>
</evidence>
<dbReference type="CDD" id="cd02966">
    <property type="entry name" value="TlpA_like_family"/>
    <property type="match status" value="1"/>
</dbReference>
<keyword evidence="3" id="KW-1015">Disulfide bond</keyword>
<dbReference type="InterPro" id="IPR013766">
    <property type="entry name" value="Thioredoxin_domain"/>
</dbReference>
<accession>A0ABZ0W2J8</accession>
<gene>
    <name evidence="7" type="ORF">U0035_13995</name>
</gene>
<name>A0ABZ0W2J8_9BACT</name>
<feature type="chain" id="PRO_5046606098" evidence="5">
    <location>
        <begin position="20"/>
        <end position="435"/>
    </location>
</feature>
<dbReference type="InterPro" id="IPR050553">
    <property type="entry name" value="Thioredoxin_ResA/DsbE_sf"/>
</dbReference>
<dbReference type="Gene3D" id="3.40.30.10">
    <property type="entry name" value="Glutaredoxin"/>
    <property type="match status" value="1"/>
</dbReference>
<reference evidence="7 8" key="1">
    <citation type="submission" date="2023-12" db="EMBL/GenBank/DDBJ databases">
        <title>Genome sequencing and assembly of bacterial species from a model synthetic community.</title>
        <authorList>
            <person name="Hogle S.L."/>
        </authorList>
    </citation>
    <scope>NUCLEOTIDE SEQUENCE [LARGE SCALE GENOMIC DNA]</scope>
    <source>
        <strain evidence="7 8">HAMBI_3031</strain>
    </source>
</reference>
<dbReference type="SUPFAM" id="SSF52833">
    <property type="entry name" value="Thioredoxin-like"/>
    <property type="match status" value="1"/>
</dbReference>
<dbReference type="RefSeq" id="WP_114790388.1">
    <property type="nucleotide sequence ID" value="NZ_CP139960.1"/>
</dbReference>
<sequence>MQKTTLLCVMAVLCICVKAQQPTIKPLTIGDAVPNITFNKVINYPKTTARLSDFKGKLVILDFWATTCPSCIAGFKKVNQLQRQYSDKVAFIFPNPFNAGDSLKKIKEVIDKKVWQNILDKDKIPVVAEDKIVSRLFPYSSLPHVVWIKDQKVLAITSADELTAENVAKVLKNPSAAYALTPKEDKVSFDPSKTLFSENYIPATDQPVLRSTVMGRVYGLNSSASIEYGKDKKQILGIALINNNPLDALGRAYPEIKKMVPAQIIIDKSAPGLIKRSYADTSDKINNEVISYELILAPTEAGAVLKMMQHDLCRYFNIKVLFEKRKVTSYILTRRNANDLSTSEGVKPDDNLYDDDDKPKYLHNKPLIGLIRKLNATLSAIVIDETGISRTPVTITGMPNDLRDVGELAKVLSKQGFDLRLEEKEMICAVIKGNQ</sequence>
<evidence type="ECO:0000259" key="6">
    <source>
        <dbReference type="PROSITE" id="PS51352"/>
    </source>
</evidence>
<evidence type="ECO:0000256" key="2">
    <source>
        <dbReference type="ARBA" id="ARBA00022748"/>
    </source>
</evidence>
<evidence type="ECO:0000256" key="1">
    <source>
        <dbReference type="ARBA" id="ARBA00004196"/>
    </source>
</evidence>
<dbReference type="PROSITE" id="PS51352">
    <property type="entry name" value="THIOREDOXIN_2"/>
    <property type="match status" value="1"/>
</dbReference>
<feature type="signal peptide" evidence="5">
    <location>
        <begin position="1"/>
        <end position="19"/>
    </location>
</feature>
<evidence type="ECO:0000256" key="3">
    <source>
        <dbReference type="ARBA" id="ARBA00023157"/>
    </source>
</evidence>
<dbReference type="InterPro" id="IPR036249">
    <property type="entry name" value="Thioredoxin-like_sf"/>
</dbReference>
<protein>
    <submittedName>
        <fullName evidence="7">TlpA disulfide reductase family protein</fullName>
    </submittedName>
</protein>
<proteinExistence type="predicted"/>
<dbReference type="Pfam" id="PF08534">
    <property type="entry name" value="Redoxin"/>
    <property type="match status" value="1"/>
</dbReference>
<dbReference type="InterPro" id="IPR013740">
    <property type="entry name" value="Redoxin"/>
</dbReference>
<dbReference type="PANTHER" id="PTHR42852:SF6">
    <property type="entry name" value="THIOL:DISULFIDE INTERCHANGE PROTEIN DSBE"/>
    <property type="match status" value="1"/>
</dbReference>
<dbReference type="Proteomes" id="UP001325680">
    <property type="component" value="Chromosome"/>
</dbReference>
<evidence type="ECO:0000256" key="5">
    <source>
        <dbReference type="SAM" id="SignalP"/>
    </source>
</evidence>
<keyword evidence="2" id="KW-0201">Cytochrome c-type biogenesis</keyword>
<dbReference type="EMBL" id="CP139960">
    <property type="protein sequence ID" value="WQD36779.1"/>
    <property type="molecule type" value="Genomic_DNA"/>
</dbReference>
<dbReference type="PANTHER" id="PTHR42852">
    <property type="entry name" value="THIOL:DISULFIDE INTERCHANGE PROTEIN DSBE"/>
    <property type="match status" value="1"/>
</dbReference>
<evidence type="ECO:0000313" key="8">
    <source>
        <dbReference type="Proteomes" id="UP001325680"/>
    </source>
</evidence>
<comment type="subcellular location">
    <subcellularLocation>
        <location evidence="1">Cell envelope</location>
    </subcellularLocation>
</comment>
<keyword evidence="8" id="KW-1185">Reference proteome</keyword>